<sequence length="98" mass="10267">MTGTALPTTAAHGTETPEDGTGANGVPADRLLGVRWRKSRRSNPSGNCVEVAELPGGRVAVRNSRFPTGPALIYTEAEITAFILGAKDGEFDDLVTGR</sequence>
<feature type="region of interest" description="Disordered" evidence="1">
    <location>
        <begin position="1"/>
        <end position="27"/>
    </location>
</feature>
<dbReference type="RefSeq" id="WP_191208042.1">
    <property type="nucleotide sequence ID" value="NZ_BAABKL010000039.1"/>
</dbReference>
<comment type="caution">
    <text evidence="3">The sequence shown here is derived from an EMBL/GenBank/DDBJ whole genome shotgun (WGS) entry which is preliminary data.</text>
</comment>
<dbReference type="Pfam" id="PF04149">
    <property type="entry name" value="DUF397"/>
    <property type="match status" value="1"/>
</dbReference>
<evidence type="ECO:0000313" key="4">
    <source>
        <dbReference type="Proteomes" id="UP000632289"/>
    </source>
</evidence>
<feature type="domain" description="DUF397" evidence="2">
    <location>
        <begin position="35"/>
        <end position="87"/>
    </location>
</feature>
<gene>
    <name evidence="3" type="ORF">IF129_04430</name>
</gene>
<proteinExistence type="predicted"/>
<evidence type="ECO:0000259" key="2">
    <source>
        <dbReference type="Pfam" id="PF04149"/>
    </source>
</evidence>
<name>A0A927EWB3_9ACTN</name>
<evidence type="ECO:0000313" key="3">
    <source>
        <dbReference type="EMBL" id="MBD3930813.1"/>
    </source>
</evidence>
<dbReference type="Proteomes" id="UP000632289">
    <property type="component" value="Unassembled WGS sequence"/>
</dbReference>
<dbReference type="EMBL" id="JACXYU010000001">
    <property type="protein sequence ID" value="MBD3930813.1"/>
    <property type="molecule type" value="Genomic_DNA"/>
</dbReference>
<organism evidence="3 4">
    <name type="scientific">Streptomyces chumphonensis</name>
    <dbReference type="NCBI Taxonomy" id="1214925"/>
    <lineage>
        <taxon>Bacteria</taxon>
        <taxon>Bacillati</taxon>
        <taxon>Actinomycetota</taxon>
        <taxon>Actinomycetes</taxon>
        <taxon>Kitasatosporales</taxon>
        <taxon>Streptomycetaceae</taxon>
        <taxon>Streptomyces</taxon>
    </lineage>
</organism>
<dbReference type="AlphaFoldDB" id="A0A927EWB3"/>
<reference evidence="3" key="1">
    <citation type="submission" date="2020-09" db="EMBL/GenBank/DDBJ databases">
        <title>Secondary metabolite and genome analysis of marine Streptomyces chumphonensis KK1-2T.</title>
        <authorList>
            <person name="Phongsopitanun W."/>
            <person name="Kanchanasin P."/>
            <person name="Pittayakhajonwut P."/>
            <person name="Suwanborirux K."/>
            <person name="Tanasupawat S."/>
        </authorList>
    </citation>
    <scope>NUCLEOTIDE SEQUENCE</scope>
    <source>
        <strain evidence="3">KK1-2</strain>
    </source>
</reference>
<protein>
    <submittedName>
        <fullName evidence="3">DUF397 domain-containing protein</fullName>
    </submittedName>
</protein>
<evidence type="ECO:0000256" key="1">
    <source>
        <dbReference type="SAM" id="MobiDB-lite"/>
    </source>
</evidence>
<accession>A0A927EWB3</accession>
<dbReference type="InterPro" id="IPR007278">
    <property type="entry name" value="DUF397"/>
</dbReference>
<keyword evidence="4" id="KW-1185">Reference proteome</keyword>